<dbReference type="Pfam" id="PF00989">
    <property type="entry name" value="PAS"/>
    <property type="match status" value="1"/>
</dbReference>
<dbReference type="RefSeq" id="WP_084578221.1">
    <property type="nucleotide sequence ID" value="NZ_CP155572.1"/>
</dbReference>
<dbReference type="GO" id="GO:0005524">
    <property type="term" value="F:ATP binding"/>
    <property type="evidence" value="ECO:0007669"/>
    <property type="project" value="UniProtKB-KW"/>
</dbReference>
<sequence>MDNLRLKISNIDRVGLVLDISHVLAVRQINIISMELEINTIYIEIEPLNDANKRLLISELCSIAQVTAVTEINLMPHQEQAEQLNAVLTSVSDGIIGIDLERRIIHYNPAAEKIIRLPAKVVLGQPFDTIFPANSPLLDTLQHGTRYNNREIVLEKTKSHYLSSGRPIFDKNSRIIGAVAIIKDISAVRELVYTVTGQLQITFDEILFTSQAMQRVVTLAKSIAKGESTVLIRGETGTGKELIARALHAASRRHNKIFVPLNCAAIPDALLESELFGYEDGAFTGAAKGGKHGLFEFANSGTIFLDEIGEIPSHLQAKLLRVLQEGKVRRIGSTREIPVDVRILAATNRNLETMVSKGTFREDLYYRLNVIPLFVPPLRERKDDIPLLVQFFLKRCAARLQKEIAPLSQAVLGKLAGYHWPGNIRELENVIERAVNIVSGNIIQTEHIVFDQDYTPATASATPVLSRTLAEIVNEIERDVLIKNMVKHTTSRQLGAVLGLSHTAILKKLRKHGLDLHRG</sequence>
<feature type="domain" description="PAS" evidence="9">
    <location>
        <begin position="80"/>
        <end position="132"/>
    </location>
</feature>
<dbReference type="InterPro" id="IPR009057">
    <property type="entry name" value="Homeodomain-like_sf"/>
</dbReference>
<evidence type="ECO:0000256" key="7">
    <source>
        <dbReference type="ARBA" id="ARBA00029500"/>
    </source>
</evidence>
<dbReference type="InterPro" id="IPR002912">
    <property type="entry name" value="ACT_dom"/>
</dbReference>
<dbReference type="Pfam" id="PF25601">
    <property type="entry name" value="AAA_lid_14"/>
    <property type="match status" value="1"/>
</dbReference>
<evidence type="ECO:0000256" key="4">
    <source>
        <dbReference type="ARBA" id="ARBA00023015"/>
    </source>
</evidence>
<keyword evidence="12" id="KW-1185">Reference proteome</keyword>
<dbReference type="SMART" id="SM00091">
    <property type="entry name" value="PAS"/>
    <property type="match status" value="1"/>
</dbReference>
<keyword evidence="1" id="KW-0547">Nucleotide-binding</keyword>
<dbReference type="InterPro" id="IPR025944">
    <property type="entry name" value="Sigma_54_int_dom_CS"/>
</dbReference>
<dbReference type="PANTHER" id="PTHR32071">
    <property type="entry name" value="TRANSCRIPTIONAL REGULATORY PROTEIN"/>
    <property type="match status" value="1"/>
</dbReference>
<evidence type="ECO:0000259" key="8">
    <source>
        <dbReference type="PROSITE" id="PS50045"/>
    </source>
</evidence>
<dbReference type="InterPro" id="IPR030828">
    <property type="entry name" value="HTH_TyrR"/>
</dbReference>
<proteinExistence type="predicted"/>
<dbReference type="PANTHER" id="PTHR32071:SF57">
    <property type="entry name" value="C4-DICARBOXYLATE TRANSPORT TRANSCRIPTIONAL REGULATORY PROTEIN DCTD"/>
    <property type="match status" value="1"/>
</dbReference>
<dbReference type="InterPro" id="IPR045865">
    <property type="entry name" value="ACT-like_dom_sf"/>
</dbReference>
<reference evidence="11 12" key="1">
    <citation type="submission" date="2017-04" db="EMBL/GenBank/DDBJ databases">
        <authorList>
            <person name="Afonso C.L."/>
            <person name="Miller P.J."/>
            <person name="Scott M.A."/>
            <person name="Spackman E."/>
            <person name="Goraichik I."/>
            <person name="Dimitrov K.M."/>
            <person name="Suarez D.L."/>
            <person name="Swayne D.E."/>
        </authorList>
    </citation>
    <scope>NUCLEOTIDE SEQUENCE [LARGE SCALE GENOMIC DNA]</scope>
    <source>
        <strain evidence="11 12">DSM 5090</strain>
    </source>
</reference>
<dbReference type="PROSITE" id="PS51671">
    <property type="entry name" value="ACT"/>
    <property type="match status" value="1"/>
</dbReference>
<dbReference type="GO" id="GO:0006355">
    <property type="term" value="P:regulation of DNA-templated transcription"/>
    <property type="evidence" value="ECO:0007669"/>
    <property type="project" value="InterPro"/>
</dbReference>
<keyword evidence="3" id="KW-0067">ATP-binding</keyword>
<gene>
    <name evidence="11" type="ORF">SAMN04488500_13022</name>
</gene>
<organism evidence="11 12">
    <name type="scientific">Sporomusa malonica</name>
    <dbReference type="NCBI Taxonomy" id="112901"/>
    <lineage>
        <taxon>Bacteria</taxon>
        <taxon>Bacillati</taxon>
        <taxon>Bacillota</taxon>
        <taxon>Negativicutes</taxon>
        <taxon>Selenomonadales</taxon>
        <taxon>Sporomusaceae</taxon>
        <taxon>Sporomusa</taxon>
    </lineage>
</organism>
<dbReference type="Proteomes" id="UP000192738">
    <property type="component" value="Unassembled WGS sequence"/>
</dbReference>
<keyword evidence="5" id="KW-0010">Activator</keyword>
<evidence type="ECO:0000256" key="3">
    <source>
        <dbReference type="ARBA" id="ARBA00022840"/>
    </source>
</evidence>
<keyword evidence="2" id="KW-0058">Aromatic hydrocarbons catabolism</keyword>
<dbReference type="InterPro" id="IPR003593">
    <property type="entry name" value="AAA+_ATPase"/>
</dbReference>
<dbReference type="PROSITE" id="PS50045">
    <property type="entry name" value="SIGMA54_INTERACT_4"/>
    <property type="match status" value="1"/>
</dbReference>
<dbReference type="InterPro" id="IPR027417">
    <property type="entry name" value="P-loop_NTPase"/>
</dbReference>
<dbReference type="Pfam" id="PF00158">
    <property type="entry name" value="Sigma54_activat"/>
    <property type="match status" value="1"/>
</dbReference>
<evidence type="ECO:0000256" key="6">
    <source>
        <dbReference type="ARBA" id="ARBA00023163"/>
    </source>
</evidence>
<dbReference type="InterPro" id="IPR035965">
    <property type="entry name" value="PAS-like_dom_sf"/>
</dbReference>
<dbReference type="NCBIfam" id="TIGR00229">
    <property type="entry name" value="sensory_box"/>
    <property type="match status" value="1"/>
</dbReference>
<dbReference type="CDD" id="cd00009">
    <property type="entry name" value="AAA"/>
    <property type="match status" value="1"/>
</dbReference>
<dbReference type="InterPro" id="IPR002078">
    <property type="entry name" value="Sigma_54_int"/>
</dbReference>
<name>A0A1W2ETT9_9FIRM</name>
<dbReference type="SUPFAM" id="SSF52540">
    <property type="entry name" value="P-loop containing nucleoside triphosphate hydrolases"/>
    <property type="match status" value="1"/>
</dbReference>
<dbReference type="Pfam" id="PF18024">
    <property type="entry name" value="HTH_50"/>
    <property type="match status" value="1"/>
</dbReference>
<dbReference type="Gene3D" id="3.30.70.260">
    <property type="match status" value="1"/>
</dbReference>
<evidence type="ECO:0000313" key="11">
    <source>
        <dbReference type="EMBL" id="SMD13119.1"/>
    </source>
</evidence>
<keyword evidence="4" id="KW-0805">Transcription regulation</keyword>
<feature type="domain" description="Sigma-54 factor interaction" evidence="8">
    <location>
        <begin position="206"/>
        <end position="436"/>
    </location>
</feature>
<evidence type="ECO:0000256" key="5">
    <source>
        <dbReference type="ARBA" id="ARBA00023159"/>
    </source>
</evidence>
<dbReference type="PROSITE" id="PS00675">
    <property type="entry name" value="SIGMA54_INTERACT_1"/>
    <property type="match status" value="1"/>
</dbReference>
<dbReference type="SUPFAM" id="SSF55021">
    <property type="entry name" value="ACT-like"/>
    <property type="match status" value="1"/>
</dbReference>
<feature type="domain" description="ACT" evidence="10">
    <location>
        <begin position="5"/>
        <end position="77"/>
    </location>
</feature>
<dbReference type="SUPFAM" id="SSF55785">
    <property type="entry name" value="PYP-like sensor domain (PAS domain)"/>
    <property type="match status" value="1"/>
</dbReference>
<dbReference type="FunFam" id="3.40.50.300:FF:000006">
    <property type="entry name" value="DNA-binding transcriptional regulator NtrC"/>
    <property type="match status" value="1"/>
</dbReference>
<dbReference type="EMBL" id="FWXI01000030">
    <property type="protein sequence ID" value="SMD13119.1"/>
    <property type="molecule type" value="Genomic_DNA"/>
</dbReference>
<evidence type="ECO:0000259" key="9">
    <source>
        <dbReference type="PROSITE" id="PS50112"/>
    </source>
</evidence>
<accession>A0A1W2ETT9</accession>
<evidence type="ECO:0000259" key="10">
    <source>
        <dbReference type="PROSITE" id="PS51671"/>
    </source>
</evidence>
<keyword evidence="6" id="KW-0804">Transcription</keyword>
<dbReference type="OrthoDB" id="9765164at2"/>
<dbReference type="STRING" id="112901.SAMN04488500_13022"/>
<dbReference type="SMART" id="SM00382">
    <property type="entry name" value="AAA"/>
    <property type="match status" value="1"/>
</dbReference>
<evidence type="ECO:0000256" key="2">
    <source>
        <dbReference type="ARBA" id="ARBA00022797"/>
    </source>
</evidence>
<dbReference type="InterPro" id="IPR025662">
    <property type="entry name" value="Sigma_54_int_dom_ATP-bd_1"/>
</dbReference>
<evidence type="ECO:0000256" key="1">
    <source>
        <dbReference type="ARBA" id="ARBA00022741"/>
    </source>
</evidence>
<dbReference type="Gene3D" id="1.10.10.60">
    <property type="entry name" value="Homeodomain-like"/>
    <property type="match status" value="1"/>
</dbReference>
<dbReference type="PROSITE" id="PS50112">
    <property type="entry name" value="PAS"/>
    <property type="match status" value="1"/>
</dbReference>
<dbReference type="Gene3D" id="3.40.50.300">
    <property type="entry name" value="P-loop containing nucleotide triphosphate hydrolases"/>
    <property type="match status" value="1"/>
</dbReference>
<dbReference type="InterPro" id="IPR000014">
    <property type="entry name" value="PAS"/>
</dbReference>
<dbReference type="InterPro" id="IPR058031">
    <property type="entry name" value="AAA_lid_NorR"/>
</dbReference>
<dbReference type="NCBIfam" id="TIGR04381">
    <property type="entry name" value="HTH_TypR"/>
    <property type="match status" value="1"/>
</dbReference>
<dbReference type="AlphaFoldDB" id="A0A1W2ETT9"/>
<dbReference type="PROSITE" id="PS00688">
    <property type="entry name" value="SIGMA54_INTERACT_3"/>
    <property type="match status" value="1"/>
</dbReference>
<evidence type="ECO:0000313" key="12">
    <source>
        <dbReference type="Proteomes" id="UP000192738"/>
    </source>
</evidence>
<dbReference type="InterPro" id="IPR013767">
    <property type="entry name" value="PAS_fold"/>
</dbReference>
<dbReference type="GO" id="GO:0003677">
    <property type="term" value="F:DNA binding"/>
    <property type="evidence" value="ECO:0007669"/>
    <property type="project" value="UniProtKB-KW"/>
</dbReference>
<protein>
    <recommendedName>
        <fullName evidence="7">HTH-type transcriptional regulatory protein TyrR</fullName>
    </recommendedName>
</protein>
<dbReference type="SUPFAM" id="SSF46689">
    <property type="entry name" value="Homeodomain-like"/>
    <property type="match status" value="1"/>
</dbReference>
<dbReference type="Gene3D" id="1.10.8.60">
    <property type="match status" value="1"/>
</dbReference>
<dbReference type="CDD" id="cd00130">
    <property type="entry name" value="PAS"/>
    <property type="match status" value="1"/>
</dbReference>
<dbReference type="Gene3D" id="3.30.450.20">
    <property type="entry name" value="PAS domain"/>
    <property type="match status" value="1"/>
</dbReference>